<protein>
    <submittedName>
        <fullName evidence="4">LysM peptidoglycan-binding domain-containing protein</fullName>
    </submittedName>
</protein>
<evidence type="ECO:0000259" key="3">
    <source>
        <dbReference type="PROSITE" id="PS51782"/>
    </source>
</evidence>
<dbReference type="InterPro" id="IPR036779">
    <property type="entry name" value="LysM_dom_sf"/>
</dbReference>
<dbReference type="InterPro" id="IPR008258">
    <property type="entry name" value="Transglycosylase_SLT_dom_1"/>
</dbReference>
<evidence type="ECO:0000256" key="2">
    <source>
        <dbReference type="SAM" id="MobiDB-lite"/>
    </source>
</evidence>
<comment type="similarity">
    <text evidence="1">Belongs to the transglycosylase Slt family.</text>
</comment>
<dbReference type="CDD" id="cd16894">
    <property type="entry name" value="MltD-like"/>
    <property type="match status" value="1"/>
</dbReference>
<reference evidence="4 5" key="1">
    <citation type="submission" date="2019-04" db="EMBL/GenBank/DDBJ databases">
        <authorList>
            <person name="Li Y."/>
            <person name="Wang J."/>
        </authorList>
    </citation>
    <scope>NUCLEOTIDE SEQUENCE [LARGE SCALE GENOMIC DNA]</scope>
    <source>
        <strain evidence="4 5">DSM 14668</strain>
    </source>
</reference>
<feature type="compositionally biased region" description="Basic and acidic residues" evidence="2">
    <location>
        <begin position="580"/>
        <end position="608"/>
    </location>
</feature>
<dbReference type="InterPro" id="IPR023346">
    <property type="entry name" value="Lysozyme-like_dom_sf"/>
</dbReference>
<feature type="region of interest" description="Disordered" evidence="2">
    <location>
        <begin position="463"/>
        <end position="493"/>
    </location>
</feature>
<evidence type="ECO:0000313" key="5">
    <source>
        <dbReference type="Proteomes" id="UP000309215"/>
    </source>
</evidence>
<dbReference type="Gene3D" id="1.10.530.10">
    <property type="match status" value="1"/>
</dbReference>
<dbReference type="RefSeq" id="WP_136927931.1">
    <property type="nucleotide sequence ID" value="NZ_SSMQ01000004.1"/>
</dbReference>
<dbReference type="EMBL" id="SSMQ01000004">
    <property type="protein sequence ID" value="TKD12137.1"/>
    <property type="molecule type" value="Genomic_DNA"/>
</dbReference>
<evidence type="ECO:0000313" key="4">
    <source>
        <dbReference type="EMBL" id="TKD12137.1"/>
    </source>
</evidence>
<gene>
    <name evidence="4" type="ORF">E8A74_05880</name>
</gene>
<feature type="domain" description="LysM" evidence="3">
    <location>
        <begin position="493"/>
        <end position="537"/>
    </location>
</feature>
<dbReference type="SUPFAM" id="SSF53955">
    <property type="entry name" value="Lysozyme-like"/>
    <property type="match status" value="1"/>
</dbReference>
<dbReference type="Pfam" id="PF01476">
    <property type="entry name" value="LysM"/>
    <property type="match status" value="1"/>
</dbReference>
<dbReference type="GO" id="GO:0000270">
    <property type="term" value="P:peptidoglycan metabolic process"/>
    <property type="evidence" value="ECO:0007669"/>
    <property type="project" value="InterPro"/>
</dbReference>
<dbReference type="SUPFAM" id="SSF54106">
    <property type="entry name" value="LysM domain"/>
    <property type="match status" value="1"/>
</dbReference>
<dbReference type="PANTHER" id="PTHR37423:SF2">
    <property type="entry name" value="MEMBRANE-BOUND LYTIC MUREIN TRANSGLYCOSYLASE C"/>
    <property type="match status" value="1"/>
</dbReference>
<name>A0A4U1JHQ4_9BACT</name>
<dbReference type="PROSITE" id="PS00922">
    <property type="entry name" value="TRANSGLYCOSYLASE"/>
    <property type="match status" value="1"/>
</dbReference>
<dbReference type="Proteomes" id="UP000309215">
    <property type="component" value="Unassembled WGS sequence"/>
</dbReference>
<dbReference type="CDD" id="cd00118">
    <property type="entry name" value="LysM"/>
    <property type="match status" value="1"/>
</dbReference>
<dbReference type="Gene3D" id="3.10.350.10">
    <property type="entry name" value="LysM domain"/>
    <property type="match status" value="1"/>
</dbReference>
<dbReference type="PROSITE" id="PS51782">
    <property type="entry name" value="LYSM"/>
    <property type="match status" value="1"/>
</dbReference>
<feature type="compositionally biased region" description="Basic and acidic residues" evidence="2">
    <location>
        <begin position="559"/>
        <end position="569"/>
    </location>
</feature>
<dbReference type="Pfam" id="PF01464">
    <property type="entry name" value="SLT"/>
    <property type="match status" value="1"/>
</dbReference>
<feature type="region of interest" description="Disordered" evidence="2">
    <location>
        <begin position="62"/>
        <end position="82"/>
    </location>
</feature>
<dbReference type="GO" id="GO:0016020">
    <property type="term" value="C:membrane"/>
    <property type="evidence" value="ECO:0007669"/>
    <property type="project" value="InterPro"/>
</dbReference>
<organism evidence="4 5">
    <name type="scientific">Polyangium fumosum</name>
    <dbReference type="NCBI Taxonomy" id="889272"/>
    <lineage>
        <taxon>Bacteria</taxon>
        <taxon>Pseudomonadati</taxon>
        <taxon>Myxococcota</taxon>
        <taxon>Polyangia</taxon>
        <taxon>Polyangiales</taxon>
        <taxon>Polyangiaceae</taxon>
        <taxon>Polyangium</taxon>
    </lineage>
</organism>
<dbReference type="InterPro" id="IPR000189">
    <property type="entry name" value="Transglyc_AS"/>
</dbReference>
<proteinExistence type="inferred from homology"/>
<dbReference type="OrthoDB" id="9815002at2"/>
<dbReference type="SMART" id="SM00257">
    <property type="entry name" value="LysM"/>
    <property type="match status" value="1"/>
</dbReference>
<dbReference type="AlphaFoldDB" id="A0A4U1JHQ4"/>
<feature type="region of interest" description="Disordered" evidence="2">
    <location>
        <begin position="554"/>
        <end position="616"/>
    </location>
</feature>
<dbReference type="PANTHER" id="PTHR37423">
    <property type="entry name" value="SOLUBLE LYTIC MUREIN TRANSGLYCOSYLASE-RELATED"/>
    <property type="match status" value="1"/>
</dbReference>
<dbReference type="InterPro" id="IPR018392">
    <property type="entry name" value="LysM"/>
</dbReference>
<evidence type="ECO:0000256" key="1">
    <source>
        <dbReference type="ARBA" id="ARBA00007734"/>
    </source>
</evidence>
<comment type="caution">
    <text evidence="4">The sequence shown here is derived from an EMBL/GenBank/DDBJ whole genome shotgun (WGS) entry which is preliminary data.</text>
</comment>
<feature type="region of interest" description="Disordered" evidence="2">
    <location>
        <begin position="99"/>
        <end position="123"/>
    </location>
</feature>
<dbReference type="GO" id="GO:0008933">
    <property type="term" value="F:peptidoglycan lytic transglycosylase activity"/>
    <property type="evidence" value="ECO:0007669"/>
    <property type="project" value="InterPro"/>
</dbReference>
<keyword evidence="5" id="KW-1185">Reference proteome</keyword>
<accession>A0A4U1JHQ4</accession>
<sequence length="616" mass="66886">MSLLHKIPPLVSALAFGYGVGMSAPDAALAPVQAAVVAVAPTSGAPRLEAATAPLVVDPSRAPLRGEPLRGGVTAARMGGPESSQLGRLREVEMREAMRGEQSSLDRPMYSRPPRLNSDAAAGEGAEVDDLDMAGTEALSRMQLPDLKVAITRRTLKYVRFFTRTDRGRGMFETWLKRSGRYQDLIQGELREWRLPEDLIWVAMIESGFDARVKSPAGAMGLWQFMPATGAVYGLEQNKHVDQRKNPRLATRAAAHHLRDLYMRFGNWDLALAAYNMGYEQLLDRIDRYGTADFNELARQEALPSETASYVPKIAAAALVANNLERFGFDQVELVRPVDAAEIAAPPGLSLKTLAKAAGVPLKTVRQLNPDLLGDRLPPGRGDFLVNVPPESLSRAHTMLPILLQTEPIVTEDAAVLDPVDLIGGRDFVRRRAATRDNDSLLSLLPSYKKRRALRDPVEELAAQAGVGSAADDDEGDEEPFRPRKKREGRKTLLYKVGPGDTLIGVARQFAMDVEDVARENRLGEEDKLRAGSILRLRVKPGVLGALDLGAAEGGEAGAKAEEVQRRIIDPGTHANASATKDKDKGPSDAARGTEKTDAQKGRSEGKKGSRSRSRG</sequence>